<keyword evidence="2" id="KW-0813">Transport</keyword>
<feature type="domain" description="ABC transporter" evidence="5">
    <location>
        <begin position="6"/>
        <end position="236"/>
    </location>
</feature>
<dbReference type="InterPro" id="IPR008995">
    <property type="entry name" value="Mo/tungstate-bd_C_term_dom"/>
</dbReference>
<dbReference type="PANTHER" id="PTHR42781:SF4">
    <property type="entry name" value="SPERMIDINE_PUTRESCINE IMPORT ATP-BINDING PROTEIN POTA"/>
    <property type="match status" value="1"/>
</dbReference>
<dbReference type="PROSITE" id="PS00211">
    <property type="entry name" value="ABC_TRANSPORTER_1"/>
    <property type="match status" value="1"/>
</dbReference>
<dbReference type="SUPFAM" id="SSF52540">
    <property type="entry name" value="P-loop containing nucleoside triphosphate hydrolases"/>
    <property type="match status" value="1"/>
</dbReference>
<dbReference type="SUPFAM" id="SSF50331">
    <property type="entry name" value="MOP-like"/>
    <property type="match status" value="1"/>
</dbReference>
<proteinExistence type="inferred from homology"/>
<dbReference type="GO" id="GO:0043190">
    <property type="term" value="C:ATP-binding cassette (ABC) transporter complex"/>
    <property type="evidence" value="ECO:0007669"/>
    <property type="project" value="InterPro"/>
</dbReference>
<dbReference type="FunFam" id="3.40.50.300:FF:000425">
    <property type="entry name" value="Probable ABC transporter, ATP-binding subunit"/>
    <property type="match status" value="1"/>
</dbReference>
<dbReference type="PROSITE" id="PS50893">
    <property type="entry name" value="ABC_TRANSPORTER_2"/>
    <property type="match status" value="1"/>
</dbReference>
<evidence type="ECO:0000256" key="3">
    <source>
        <dbReference type="ARBA" id="ARBA00022741"/>
    </source>
</evidence>
<dbReference type="InterPro" id="IPR027417">
    <property type="entry name" value="P-loop_NTPase"/>
</dbReference>
<reference evidence="6" key="1">
    <citation type="submission" date="2024-06" db="EMBL/GenBank/DDBJ databases">
        <title>Mesorhizobium karijinii sp. nov., a symbiont of the iconic Swainsona formosa from arid Australia.</title>
        <authorList>
            <person name="Hill Y.J."/>
            <person name="Watkin E.L.J."/>
            <person name="O'Hara G.W."/>
            <person name="Terpolilli J."/>
            <person name="Tye M.L."/>
            <person name="Kohlmeier M.G."/>
        </authorList>
    </citation>
    <scope>NUCLEOTIDE SEQUENCE</scope>
    <source>
        <strain evidence="6">WSM2240</strain>
    </source>
</reference>
<dbReference type="Gene3D" id="2.40.50.100">
    <property type="match status" value="1"/>
</dbReference>
<evidence type="ECO:0000256" key="2">
    <source>
        <dbReference type="ARBA" id="ARBA00022448"/>
    </source>
</evidence>
<name>A0AAU8CP18_9HYPH</name>
<dbReference type="GO" id="GO:0016887">
    <property type="term" value="F:ATP hydrolysis activity"/>
    <property type="evidence" value="ECO:0007669"/>
    <property type="project" value="InterPro"/>
</dbReference>
<dbReference type="Gene3D" id="3.40.50.300">
    <property type="entry name" value="P-loop containing nucleotide triphosphate hydrolases"/>
    <property type="match status" value="1"/>
</dbReference>
<evidence type="ECO:0000259" key="5">
    <source>
        <dbReference type="PROSITE" id="PS50893"/>
    </source>
</evidence>
<gene>
    <name evidence="6" type="ORF">ABVK50_21025</name>
</gene>
<dbReference type="GO" id="GO:0022857">
    <property type="term" value="F:transmembrane transporter activity"/>
    <property type="evidence" value="ECO:0007669"/>
    <property type="project" value="InterPro"/>
</dbReference>
<dbReference type="GO" id="GO:0005524">
    <property type="term" value="F:ATP binding"/>
    <property type="evidence" value="ECO:0007669"/>
    <property type="project" value="UniProtKB-KW"/>
</dbReference>
<dbReference type="InterPro" id="IPR017871">
    <property type="entry name" value="ABC_transporter-like_CS"/>
</dbReference>
<dbReference type="PANTHER" id="PTHR42781">
    <property type="entry name" value="SPERMIDINE/PUTRESCINE IMPORT ATP-BINDING PROTEIN POTA"/>
    <property type="match status" value="1"/>
</dbReference>
<protein>
    <submittedName>
        <fullName evidence="6">ABC transporter ATP-binding protein</fullName>
    </submittedName>
</protein>
<organism evidence="6">
    <name type="scientific">Mesorhizobium sp. WSM2240</name>
    <dbReference type="NCBI Taxonomy" id="3228851"/>
    <lineage>
        <taxon>Bacteria</taxon>
        <taxon>Pseudomonadati</taxon>
        <taxon>Pseudomonadota</taxon>
        <taxon>Alphaproteobacteria</taxon>
        <taxon>Hyphomicrobiales</taxon>
        <taxon>Phyllobacteriaceae</taxon>
        <taxon>Mesorhizobium</taxon>
    </lineage>
</organism>
<evidence type="ECO:0000256" key="1">
    <source>
        <dbReference type="ARBA" id="ARBA00005417"/>
    </source>
</evidence>
<accession>A0AAU8CP18</accession>
<evidence type="ECO:0000313" key="6">
    <source>
        <dbReference type="EMBL" id="XCG47724.1"/>
    </source>
</evidence>
<dbReference type="InterPro" id="IPR050093">
    <property type="entry name" value="ABC_SmlMolc_Importer"/>
</dbReference>
<keyword evidence="4 6" id="KW-0067">ATP-binding</keyword>
<keyword evidence="3" id="KW-0547">Nucleotide-binding</keyword>
<dbReference type="InterPro" id="IPR013611">
    <property type="entry name" value="Transp-assoc_OB_typ2"/>
</dbReference>
<dbReference type="RefSeq" id="WP_353644734.1">
    <property type="nucleotide sequence ID" value="NZ_CP159253.1"/>
</dbReference>
<dbReference type="Pfam" id="PF08402">
    <property type="entry name" value="TOBE_2"/>
    <property type="match status" value="1"/>
</dbReference>
<dbReference type="GO" id="GO:0015697">
    <property type="term" value="P:quaternary ammonium group transport"/>
    <property type="evidence" value="ECO:0007669"/>
    <property type="project" value="UniProtKB-ARBA"/>
</dbReference>
<dbReference type="InterPro" id="IPR003439">
    <property type="entry name" value="ABC_transporter-like_ATP-bd"/>
</dbReference>
<comment type="similarity">
    <text evidence="1">Belongs to the ABC transporter superfamily.</text>
</comment>
<dbReference type="Pfam" id="PF00005">
    <property type="entry name" value="ABC_tran"/>
    <property type="match status" value="1"/>
</dbReference>
<dbReference type="InterPro" id="IPR003593">
    <property type="entry name" value="AAA+_ATPase"/>
</dbReference>
<sequence length="354" mass="37679">MAETFLSIQNVHKAFGATTVVEDFNLDVERGEFVSFLGPSGCGKTTMLRIVAGFEEPSAGIVMVGGKDVTNLKPNQRDIGMVFQAYALFPNLTVAQNIGFGLKVAGVPRAEADARIAEMLSIIKLPEFGSRYPYQLSGGQQQRVALARALAPKPKLLLLDEPLSALDAKVRVSLREEIRLIQKKLGITTIFVTHDQEEALSMSDRIVVMYGGKAEQVGTPFEIYNKPATRFVASFVGTLNILEGTVADPASGTVRINGSEIALKRALDGKAAGDEISLALRPEAISVGNHPGRDASIAGEISDVSFLGSVIRVRVGVGKNAVSLDTFNSPSTPPPVVGETANITFAASDLLVLQ</sequence>
<dbReference type="SMART" id="SM00382">
    <property type="entry name" value="AAA"/>
    <property type="match status" value="1"/>
</dbReference>
<dbReference type="AlphaFoldDB" id="A0AAU8CP18"/>
<dbReference type="EMBL" id="CP159253">
    <property type="protein sequence ID" value="XCG47724.1"/>
    <property type="molecule type" value="Genomic_DNA"/>
</dbReference>
<evidence type="ECO:0000256" key="4">
    <source>
        <dbReference type="ARBA" id="ARBA00022840"/>
    </source>
</evidence>